<organism evidence="1">
    <name type="scientific">Oikopleura dioica</name>
    <name type="common">Tunicate</name>
    <dbReference type="NCBI Taxonomy" id="34765"/>
    <lineage>
        <taxon>Eukaryota</taxon>
        <taxon>Metazoa</taxon>
        <taxon>Chordata</taxon>
        <taxon>Tunicata</taxon>
        <taxon>Appendicularia</taxon>
        <taxon>Copelata</taxon>
        <taxon>Oikopleuridae</taxon>
        <taxon>Oikopleura</taxon>
    </lineage>
</organism>
<dbReference type="AlphaFoldDB" id="E4X2F6"/>
<protein>
    <submittedName>
        <fullName evidence="1">Uncharacterized protein</fullName>
    </submittedName>
</protein>
<reference evidence="1" key="1">
    <citation type="journal article" date="2010" name="Science">
        <title>Plasticity of animal genome architecture unmasked by rapid evolution of a pelagic tunicate.</title>
        <authorList>
            <person name="Denoeud F."/>
            <person name="Henriet S."/>
            <person name="Mungpakdee S."/>
            <person name="Aury J.M."/>
            <person name="Da Silva C."/>
            <person name="Brinkmann H."/>
            <person name="Mikhaleva J."/>
            <person name="Olsen L.C."/>
            <person name="Jubin C."/>
            <person name="Canestro C."/>
            <person name="Bouquet J.M."/>
            <person name="Danks G."/>
            <person name="Poulain J."/>
            <person name="Campsteijn C."/>
            <person name="Adamski M."/>
            <person name="Cross I."/>
            <person name="Yadetie F."/>
            <person name="Muffato M."/>
            <person name="Louis A."/>
            <person name="Butcher S."/>
            <person name="Tsagkogeorga G."/>
            <person name="Konrad A."/>
            <person name="Singh S."/>
            <person name="Jensen M.F."/>
            <person name="Cong E.H."/>
            <person name="Eikeseth-Otteraa H."/>
            <person name="Noel B."/>
            <person name="Anthouard V."/>
            <person name="Porcel B.M."/>
            <person name="Kachouri-Lafond R."/>
            <person name="Nishino A."/>
            <person name="Ugolini M."/>
            <person name="Chourrout P."/>
            <person name="Nishida H."/>
            <person name="Aasland R."/>
            <person name="Huzurbazar S."/>
            <person name="Westhof E."/>
            <person name="Delsuc F."/>
            <person name="Lehrach H."/>
            <person name="Reinhardt R."/>
            <person name="Weissenbach J."/>
            <person name="Roy S.W."/>
            <person name="Artiguenave F."/>
            <person name="Postlethwait J.H."/>
            <person name="Manak J.R."/>
            <person name="Thompson E.M."/>
            <person name="Jaillon O."/>
            <person name="Du Pasquier L."/>
            <person name="Boudinot P."/>
            <person name="Liberles D.A."/>
            <person name="Volff J.N."/>
            <person name="Philippe H."/>
            <person name="Lenhard B."/>
            <person name="Roest Crollius H."/>
            <person name="Wincker P."/>
            <person name="Chourrout D."/>
        </authorList>
    </citation>
    <scope>NUCLEOTIDE SEQUENCE [LARGE SCALE GENOMIC DNA]</scope>
</reference>
<accession>E4X2F6</accession>
<keyword evidence="2" id="KW-1185">Reference proteome</keyword>
<name>E4X2F6_OIKDI</name>
<proteinExistence type="predicted"/>
<dbReference type="Proteomes" id="UP000001307">
    <property type="component" value="Unassembled WGS sequence"/>
</dbReference>
<sequence length="292" mass="33488">MVFLILFIFIQTEASLYHVFENHYNYKRLGSGKAPPGTSLQFKVIRKALGDQVSLSLAEGVVATASDCFDENFQNTNDGHWQSDLDKSNFEWLRNTCLTFQSWCEDEVCNSDEEILVNHQCEDYQPKLGVIKQMRIVIKSEDKNILKNAVQAAESSEILGESHFDDISIYRIKENVTFDSAISSNLAQSLPESFNVVGSKLISIEVEDAKIKIEIMEDMNMAFWQQYKLFRNDTIKENNTGDEYMKNDPDELGPKHLTDQILIENKIEADEDGLNTRIEVLTSREISVFRFQ</sequence>
<dbReference type="EMBL" id="FN653022">
    <property type="protein sequence ID" value="CBY07438.1"/>
    <property type="molecule type" value="Genomic_DNA"/>
</dbReference>
<evidence type="ECO:0000313" key="1">
    <source>
        <dbReference type="EMBL" id="CBY07438.1"/>
    </source>
</evidence>
<gene>
    <name evidence="1" type="ORF">GSOID_T00017118001</name>
</gene>
<dbReference type="InParanoid" id="E4X2F6"/>
<evidence type="ECO:0000313" key="2">
    <source>
        <dbReference type="Proteomes" id="UP000001307"/>
    </source>
</evidence>